<evidence type="ECO:0000256" key="1">
    <source>
        <dbReference type="ARBA" id="ARBA00022723"/>
    </source>
</evidence>
<dbReference type="Pfam" id="PF06155">
    <property type="entry name" value="GBBH-like_N"/>
    <property type="match status" value="1"/>
</dbReference>
<evidence type="ECO:0000313" key="8">
    <source>
        <dbReference type="Proteomes" id="UP001156856"/>
    </source>
</evidence>
<keyword evidence="2" id="KW-0408">Iron</keyword>
<dbReference type="InterPro" id="IPR038492">
    <property type="entry name" value="GBBH-like_N_sf"/>
</dbReference>
<feature type="compositionally biased region" description="Low complexity" evidence="3">
    <location>
        <begin position="111"/>
        <end position="121"/>
    </location>
</feature>
<keyword evidence="1" id="KW-0479">Metal-binding</keyword>
<feature type="region of interest" description="Disordered" evidence="3">
    <location>
        <begin position="111"/>
        <end position="136"/>
    </location>
</feature>
<dbReference type="Proteomes" id="UP000321960">
    <property type="component" value="Unassembled WGS sequence"/>
</dbReference>
<protein>
    <recommendedName>
        <fullName evidence="4">Gamma-butyrobetaine hydroxylase-like N-terminal domain-containing protein</fullName>
    </recommendedName>
</protein>
<reference evidence="5 7" key="3">
    <citation type="submission" date="2019-07" db="EMBL/GenBank/DDBJ databases">
        <title>Whole genome shotgun sequence of Methylobacterium oxalidis NBRC 107715.</title>
        <authorList>
            <person name="Hosoyama A."/>
            <person name="Uohara A."/>
            <person name="Ohji S."/>
            <person name="Ichikawa N."/>
        </authorList>
    </citation>
    <scope>NUCLEOTIDE SEQUENCE [LARGE SCALE GENOMIC DNA]</scope>
    <source>
        <strain evidence="5 7">NBRC 107715</strain>
    </source>
</reference>
<evidence type="ECO:0000313" key="6">
    <source>
        <dbReference type="EMBL" id="GLS67238.1"/>
    </source>
</evidence>
<name>A0A512J9P0_9HYPH</name>
<organism evidence="5 7">
    <name type="scientific">Methylobacterium oxalidis</name>
    <dbReference type="NCBI Taxonomy" id="944322"/>
    <lineage>
        <taxon>Bacteria</taxon>
        <taxon>Pseudomonadati</taxon>
        <taxon>Pseudomonadota</taxon>
        <taxon>Alphaproteobacteria</taxon>
        <taxon>Hyphomicrobiales</taxon>
        <taxon>Methylobacteriaceae</taxon>
        <taxon>Methylobacterium</taxon>
    </lineage>
</organism>
<feature type="domain" description="Gamma-butyrobetaine hydroxylase-like N-terminal" evidence="4">
    <location>
        <begin position="25"/>
        <end position="106"/>
    </location>
</feature>
<evidence type="ECO:0000256" key="3">
    <source>
        <dbReference type="SAM" id="MobiDB-lite"/>
    </source>
</evidence>
<dbReference type="InterPro" id="IPR010376">
    <property type="entry name" value="GBBH-like_N"/>
</dbReference>
<dbReference type="GO" id="GO:0046872">
    <property type="term" value="F:metal ion binding"/>
    <property type="evidence" value="ECO:0007669"/>
    <property type="project" value="UniProtKB-KW"/>
</dbReference>
<dbReference type="Gene3D" id="3.30.2020.30">
    <property type="match status" value="1"/>
</dbReference>
<dbReference type="EMBL" id="BSPK01000111">
    <property type="protein sequence ID" value="GLS67238.1"/>
    <property type="molecule type" value="Genomic_DNA"/>
</dbReference>
<comment type="caution">
    <text evidence="5">The sequence shown here is derived from an EMBL/GenBank/DDBJ whole genome shotgun (WGS) entry which is preliminary data.</text>
</comment>
<evidence type="ECO:0000313" key="7">
    <source>
        <dbReference type="Proteomes" id="UP000321960"/>
    </source>
</evidence>
<reference evidence="8" key="2">
    <citation type="journal article" date="2019" name="Int. J. Syst. Evol. Microbiol.">
        <title>The Global Catalogue of Microorganisms (GCM) 10K type strain sequencing project: providing services to taxonomists for standard genome sequencing and annotation.</title>
        <authorList>
            <consortium name="The Broad Institute Genomics Platform"/>
            <consortium name="The Broad Institute Genome Sequencing Center for Infectious Disease"/>
            <person name="Wu L."/>
            <person name="Ma J."/>
        </authorList>
    </citation>
    <scope>NUCLEOTIDE SEQUENCE [LARGE SCALE GENOMIC DNA]</scope>
    <source>
        <strain evidence="8">NBRC 107715</strain>
    </source>
</reference>
<dbReference type="EMBL" id="BJZU01000110">
    <property type="protein sequence ID" value="GEP06589.1"/>
    <property type="molecule type" value="Genomic_DNA"/>
</dbReference>
<sequence length="136" mass="14735">MTSGVMRLPAPPPFDPDAIPDEAVLSRGGASLRLAWRDGTRGDLTAETLRLRCRCAWCTRERIEARFPHDFPGAAVTRIEPMGGYAVHLAFADGHARGIFPWSYLRDLAREAAPPEQAAETDAPEIDASKPVPAAA</sequence>
<accession>A0A512J9P0</accession>
<evidence type="ECO:0000313" key="5">
    <source>
        <dbReference type="EMBL" id="GEP06589.1"/>
    </source>
</evidence>
<evidence type="ECO:0000259" key="4">
    <source>
        <dbReference type="Pfam" id="PF06155"/>
    </source>
</evidence>
<dbReference type="RefSeq" id="WP_244948449.1">
    <property type="nucleotide sequence ID" value="NZ_BJZU01000110.1"/>
</dbReference>
<dbReference type="AlphaFoldDB" id="A0A512J9P0"/>
<gene>
    <name evidence="6" type="ORF">GCM10007888_56210</name>
    <name evidence="5" type="ORF">MOX02_46270</name>
</gene>
<keyword evidence="8" id="KW-1185">Reference proteome</keyword>
<reference evidence="6" key="4">
    <citation type="submission" date="2023-01" db="EMBL/GenBank/DDBJ databases">
        <title>Draft genome sequence of Methylobacterium oxalidis strain NBRC 107715.</title>
        <authorList>
            <person name="Sun Q."/>
            <person name="Mori K."/>
        </authorList>
    </citation>
    <scope>NUCLEOTIDE SEQUENCE</scope>
    <source>
        <strain evidence="6">NBRC 107715</strain>
    </source>
</reference>
<dbReference type="PANTHER" id="PTHR35303">
    <property type="entry name" value="OS02G0197800 PROTEIN"/>
    <property type="match status" value="1"/>
</dbReference>
<reference evidence="6" key="1">
    <citation type="journal article" date="2014" name="Int. J. Syst. Evol. Microbiol.">
        <title>Complete genome of a new Firmicutes species belonging to the dominant human colonic microbiota ('Ruminococcus bicirculans') reveals two chromosomes and a selective capacity to utilize plant glucans.</title>
        <authorList>
            <consortium name="NISC Comparative Sequencing Program"/>
            <person name="Wegmann U."/>
            <person name="Louis P."/>
            <person name="Goesmann A."/>
            <person name="Henrissat B."/>
            <person name="Duncan S.H."/>
            <person name="Flint H.J."/>
        </authorList>
    </citation>
    <scope>NUCLEOTIDE SEQUENCE</scope>
    <source>
        <strain evidence="6">NBRC 107715</strain>
    </source>
</reference>
<proteinExistence type="predicted"/>
<evidence type="ECO:0000256" key="2">
    <source>
        <dbReference type="ARBA" id="ARBA00023004"/>
    </source>
</evidence>
<dbReference type="Proteomes" id="UP001156856">
    <property type="component" value="Unassembled WGS sequence"/>
</dbReference>